<dbReference type="NCBIfam" id="TIGR01783">
    <property type="entry name" value="TonB-siderophor"/>
    <property type="match status" value="1"/>
</dbReference>
<keyword evidence="12 18" id="KW-0675">Receptor</keyword>
<dbReference type="AlphaFoldDB" id="A0A3S1AZV2"/>
<evidence type="ECO:0000256" key="11">
    <source>
        <dbReference type="ARBA" id="ARBA00023136"/>
    </source>
</evidence>
<evidence type="ECO:0000256" key="7">
    <source>
        <dbReference type="ARBA" id="ARBA00022729"/>
    </source>
</evidence>
<dbReference type="InterPro" id="IPR008969">
    <property type="entry name" value="CarboxyPept-like_regulatory"/>
</dbReference>
<protein>
    <submittedName>
        <fullName evidence="18">TonB-dependent receptor</fullName>
    </submittedName>
</protein>
<dbReference type="GO" id="GO:0015891">
    <property type="term" value="P:siderophore transport"/>
    <property type="evidence" value="ECO:0007669"/>
    <property type="project" value="InterPro"/>
</dbReference>
<evidence type="ECO:0000313" key="19">
    <source>
        <dbReference type="Proteomes" id="UP000281028"/>
    </source>
</evidence>
<feature type="domain" description="TonB-dependent receptor-like beta-barrel" evidence="16">
    <location>
        <begin position="342"/>
        <end position="771"/>
    </location>
</feature>
<dbReference type="PANTHER" id="PTHR32552">
    <property type="entry name" value="FERRICHROME IRON RECEPTOR-RELATED"/>
    <property type="match status" value="1"/>
</dbReference>
<evidence type="ECO:0000256" key="1">
    <source>
        <dbReference type="ARBA" id="ARBA00004571"/>
    </source>
</evidence>
<evidence type="ECO:0000256" key="3">
    <source>
        <dbReference type="ARBA" id="ARBA00022448"/>
    </source>
</evidence>
<evidence type="ECO:0000256" key="2">
    <source>
        <dbReference type="ARBA" id="ARBA00009810"/>
    </source>
</evidence>
<evidence type="ECO:0000259" key="16">
    <source>
        <dbReference type="Pfam" id="PF00593"/>
    </source>
</evidence>
<dbReference type="GO" id="GO:0038023">
    <property type="term" value="F:signaling receptor activity"/>
    <property type="evidence" value="ECO:0007669"/>
    <property type="project" value="InterPro"/>
</dbReference>
<dbReference type="EMBL" id="RIAR02000001">
    <property type="protein sequence ID" value="NSL86758.1"/>
    <property type="molecule type" value="Genomic_DNA"/>
</dbReference>
<dbReference type="CDD" id="cd01347">
    <property type="entry name" value="ligand_gated_channel"/>
    <property type="match status" value="1"/>
</dbReference>
<evidence type="ECO:0000256" key="12">
    <source>
        <dbReference type="ARBA" id="ARBA00023170"/>
    </source>
</evidence>
<dbReference type="Pfam" id="PF07715">
    <property type="entry name" value="Plug"/>
    <property type="match status" value="1"/>
</dbReference>
<dbReference type="InterPro" id="IPR036942">
    <property type="entry name" value="Beta-barrel_TonB_sf"/>
</dbReference>
<gene>
    <name evidence="18" type="ORF">ECE50_007950</name>
</gene>
<evidence type="ECO:0000259" key="17">
    <source>
        <dbReference type="Pfam" id="PF07715"/>
    </source>
</evidence>
<keyword evidence="10 15" id="KW-0798">TonB box</keyword>
<organism evidence="18 19">
    <name type="scientific">Chitinophaga solisilvae</name>
    <dbReference type="NCBI Taxonomy" id="1233460"/>
    <lineage>
        <taxon>Bacteria</taxon>
        <taxon>Pseudomonadati</taxon>
        <taxon>Bacteroidota</taxon>
        <taxon>Chitinophagia</taxon>
        <taxon>Chitinophagales</taxon>
        <taxon>Chitinophagaceae</taxon>
        <taxon>Chitinophaga</taxon>
    </lineage>
</organism>
<dbReference type="InterPro" id="IPR000531">
    <property type="entry name" value="Beta-barrel_TonB"/>
</dbReference>
<reference evidence="18" key="1">
    <citation type="submission" date="2020-05" db="EMBL/GenBank/DDBJ databases">
        <title>Chitinophaga laudate sp. nov., isolated from a tropical peat swamp.</title>
        <authorList>
            <person name="Goh C.B.S."/>
            <person name="Lee M.S."/>
            <person name="Parimannan S."/>
            <person name="Pasbakhsh P."/>
            <person name="Yule C.M."/>
            <person name="Rajandas H."/>
            <person name="Loke S."/>
            <person name="Croft L."/>
            <person name="Tan J.B.L."/>
        </authorList>
    </citation>
    <scope>NUCLEOTIDE SEQUENCE</scope>
    <source>
        <strain evidence="18">Mgbs1</strain>
    </source>
</reference>
<evidence type="ECO:0000256" key="10">
    <source>
        <dbReference type="ARBA" id="ARBA00023077"/>
    </source>
</evidence>
<keyword evidence="6 14" id="KW-0812">Transmembrane</keyword>
<dbReference type="OrthoDB" id="9758472at2"/>
<comment type="caution">
    <text evidence="18">The sequence shown here is derived from an EMBL/GenBank/DDBJ whole genome shotgun (WGS) entry which is preliminary data.</text>
</comment>
<comment type="subcellular location">
    <subcellularLocation>
        <location evidence="1 14">Cell outer membrane</location>
        <topology evidence="1 14">Multi-pass membrane protein</topology>
    </subcellularLocation>
</comment>
<evidence type="ECO:0000256" key="15">
    <source>
        <dbReference type="RuleBase" id="RU003357"/>
    </source>
</evidence>
<sequence>MSMIIILGLSLFTPFISFAITPDEEATGTIRGKVLTSDGRPAADVIVLLKETNQTTVSESDGAFAFSRVTPGNHEIVISLMGHNTIVEQVQVAAGKISRVTLKLTTSSKELQEVVVAGNQQKLIRTTTYDVAKIPLKNMENPQVYTTITKELLKQQLVFSVDDAMQNATGITKMWGATGRGGDGGSFYVSRGFVVQSQLRNGIAGNVTSRIDAANLDRIEVIKGPSATLFGNALTSYGGLINRVTKKPYDVTGGEVAIAAGSFGFNRVSADINTPLTKEKDVLLRVNAAYNYEGSFQDYGFSRGIALAPSLTYKASDRLTFNFDAEYYAGQNIGDQVFFFTYGMPISQLGADRADKLKLDYKRSYLGDNSLYQTYRNTNLFGQMNYRLSDKWSMQTNVTTTNSFSNGPSPYFYLLANDSISRNDQFTNNSTDRVVEIQQNFNGDFNIGGLRNRFVGGLDFFHRKSDQVFGGSTFDAIPSTGRIPTYTDFNRVNLDKFYSINGTGFPYLIKNMSNTYSAYISDVLNITDNFLVQAGLRADYFDFIGKYNDTTGKYDQGYTQFALSPKFGIVYQPLKDKISLFANYQNGFTNKTGNSFDGKVFKPEQANQIEGGVKVALLDGRLTGTVSYYDIKVKDLVRADPAHQNFSIQDGNQRSKGVEAEIVANPVRGLDIVAGYAYNDSKFEKANPDVEGLRPTTAGAPTTANLWVSYRLTSGAAKGLGIGFGGNYSSEIKVVNDNFVGTFSLPSYVVLNSSLFYEAKRLRFGLKVNNLTNKQYYTGYTTINPQRLRNVNASIAYKF</sequence>
<feature type="domain" description="TonB-dependent receptor plug" evidence="17">
    <location>
        <begin position="138"/>
        <end position="232"/>
    </location>
</feature>
<dbReference type="Pfam" id="PF00593">
    <property type="entry name" value="TonB_dep_Rec_b-barrel"/>
    <property type="match status" value="1"/>
</dbReference>
<evidence type="ECO:0000256" key="4">
    <source>
        <dbReference type="ARBA" id="ARBA00022452"/>
    </source>
</evidence>
<dbReference type="Gene3D" id="2.60.40.1120">
    <property type="entry name" value="Carboxypeptidase-like, regulatory domain"/>
    <property type="match status" value="1"/>
</dbReference>
<keyword evidence="19" id="KW-1185">Reference proteome</keyword>
<dbReference type="GO" id="GO:0009279">
    <property type="term" value="C:cell outer membrane"/>
    <property type="evidence" value="ECO:0007669"/>
    <property type="project" value="UniProtKB-SubCell"/>
</dbReference>
<accession>A0A3S1AZV2</accession>
<dbReference type="InterPro" id="IPR037066">
    <property type="entry name" value="Plug_dom_sf"/>
</dbReference>
<evidence type="ECO:0000256" key="8">
    <source>
        <dbReference type="ARBA" id="ARBA00023004"/>
    </source>
</evidence>
<keyword evidence="13 14" id="KW-0998">Cell outer membrane</keyword>
<evidence type="ECO:0000256" key="13">
    <source>
        <dbReference type="ARBA" id="ARBA00023237"/>
    </source>
</evidence>
<comment type="similarity">
    <text evidence="2 14 15">Belongs to the TonB-dependent receptor family.</text>
</comment>
<evidence type="ECO:0000256" key="5">
    <source>
        <dbReference type="ARBA" id="ARBA00022496"/>
    </source>
</evidence>
<keyword evidence="5" id="KW-0410">Iron transport</keyword>
<dbReference type="SUPFAM" id="SSF49464">
    <property type="entry name" value="Carboxypeptidase regulatory domain-like"/>
    <property type="match status" value="1"/>
</dbReference>
<proteinExistence type="inferred from homology"/>
<dbReference type="Pfam" id="PF13715">
    <property type="entry name" value="CarbopepD_reg_2"/>
    <property type="match status" value="1"/>
</dbReference>
<keyword evidence="4 14" id="KW-1134">Transmembrane beta strand</keyword>
<dbReference type="SUPFAM" id="SSF56935">
    <property type="entry name" value="Porins"/>
    <property type="match status" value="1"/>
</dbReference>
<keyword evidence="8" id="KW-0408">Iron</keyword>
<evidence type="ECO:0000256" key="6">
    <source>
        <dbReference type="ARBA" id="ARBA00022692"/>
    </source>
</evidence>
<dbReference type="PROSITE" id="PS52016">
    <property type="entry name" value="TONB_DEPENDENT_REC_3"/>
    <property type="match status" value="1"/>
</dbReference>
<dbReference type="Proteomes" id="UP000281028">
    <property type="component" value="Unassembled WGS sequence"/>
</dbReference>
<keyword evidence="3 14" id="KW-0813">Transport</keyword>
<evidence type="ECO:0000256" key="14">
    <source>
        <dbReference type="PROSITE-ProRule" id="PRU01360"/>
    </source>
</evidence>
<evidence type="ECO:0000313" key="18">
    <source>
        <dbReference type="EMBL" id="NSL86758.1"/>
    </source>
</evidence>
<keyword evidence="9" id="KW-0406">Ion transport</keyword>
<dbReference type="Gene3D" id="2.170.130.10">
    <property type="entry name" value="TonB-dependent receptor, plug domain"/>
    <property type="match status" value="1"/>
</dbReference>
<dbReference type="InterPro" id="IPR039426">
    <property type="entry name" value="TonB-dep_rcpt-like"/>
</dbReference>
<keyword evidence="11 14" id="KW-0472">Membrane</keyword>
<evidence type="ECO:0000256" key="9">
    <source>
        <dbReference type="ARBA" id="ARBA00023065"/>
    </source>
</evidence>
<dbReference type="PANTHER" id="PTHR32552:SF68">
    <property type="entry name" value="FERRICHROME OUTER MEMBRANE TRANSPORTER_PHAGE RECEPTOR"/>
    <property type="match status" value="1"/>
</dbReference>
<name>A0A3S1AZV2_9BACT</name>
<dbReference type="Gene3D" id="2.40.170.20">
    <property type="entry name" value="TonB-dependent receptor, beta-barrel domain"/>
    <property type="match status" value="1"/>
</dbReference>
<keyword evidence="7" id="KW-0732">Signal</keyword>
<dbReference type="InterPro" id="IPR012910">
    <property type="entry name" value="Plug_dom"/>
</dbReference>
<dbReference type="GO" id="GO:0015344">
    <property type="term" value="F:siderophore uptake transmembrane transporter activity"/>
    <property type="evidence" value="ECO:0007669"/>
    <property type="project" value="TreeGrafter"/>
</dbReference>
<dbReference type="InterPro" id="IPR010105">
    <property type="entry name" value="TonB_sidphr_rcpt"/>
</dbReference>